<dbReference type="InterPro" id="IPR036873">
    <property type="entry name" value="Rhodanese-like_dom_sf"/>
</dbReference>
<dbReference type="Pfam" id="PF00581">
    <property type="entry name" value="Rhodanese"/>
    <property type="match status" value="1"/>
</dbReference>
<sequence length="133" mass="14147">MELTLTTASAPESTTVLDRLRRLFGGGPSDGRLGSTVSATRALELVADGATLLDVRETSEWRSGHAPRAMHLPLGQIEQATRRVKADRPVVVVCASGMRSRTAAKHLRGLGFEAASLSGGMPAWQRAGGEVRR</sequence>
<feature type="domain" description="Rhodanese" evidence="1">
    <location>
        <begin position="46"/>
        <end position="133"/>
    </location>
</feature>
<dbReference type="PANTHER" id="PTHR43031">
    <property type="entry name" value="FAD-DEPENDENT OXIDOREDUCTASE"/>
    <property type="match status" value="1"/>
</dbReference>
<evidence type="ECO:0000313" key="3">
    <source>
        <dbReference type="Proteomes" id="UP000293764"/>
    </source>
</evidence>
<dbReference type="Proteomes" id="UP000293764">
    <property type="component" value="Unassembled WGS sequence"/>
</dbReference>
<organism evidence="2 3">
    <name type="scientific">Pengzhenrongella frigida</name>
    <dbReference type="NCBI Taxonomy" id="1259133"/>
    <lineage>
        <taxon>Bacteria</taxon>
        <taxon>Bacillati</taxon>
        <taxon>Actinomycetota</taxon>
        <taxon>Actinomycetes</taxon>
        <taxon>Micrococcales</taxon>
        <taxon>Pengzhenrongella</taxon>
    </lineage>
</organism>
<proteinExistence type="predicted"/>
<gene>
    <name evidence="2" type="ORF">EUA98_18360</name>
</gene>
<evidence type="ECO:0000313" key="2">
    <source>
        <dbReference type="EMBL" id="RYV49512.1"/>
    </source>
</evidence>
<dbReference type="PROSITE" id="PS50206">
    <property type="entry name" value="RHODANESE_3"/>
    <property type="match status" value="1"/>
</dbReference>
<dbReference type="PANTHER" id="PTHR43031:SF1">
    <property type="entry name" value="PYRIDINE NUCLEOTIDE-DISULPHIDE OXIDOREDUCTASE"/>
    <property type="match status" value="1"/>
</dbReference>
<dbReference type="AlphaFoldDB" id="A0A4Q5MV94"/>
<keyword evidence="3" id="KW-1185">Reference proteome</keyword>
<dbReference type="InterPro" id="IPR001763">
    <property type="entry name" value="Rhodanese-like_dom"/>
</dbReference>
<evidence type="ECO:0000259" key="1">
    <source>
        <dbReference type="PROSITE" id="PS50206"/>
    </source>
</evidence>
<comment type="caution">
    <text evidence="2">The sequence shown here is derived from an EMBL/GenBank/DDBJ whole genome shotgun (WGS) entry which is preliminary data.</text>
</comment>
<dbReference type="Gene3D" id="3.40.250.10">
    <property type="entry name" value="Rhodanese-like domain"/>
    <property type="match status" value="1"/>
</dbReference>
<dbReference type="SUPFAM" id="SSF52821">
    <property type="entry name" value="Rhodanese/Cell cycle control phosphatase"/>
    <property type="match status" value="1"/>
</dbReference>
<dbReference type="OrthoDB" id="9800872at2"/>
<name>A0A4Q5MV94_9MICO</name>
<protein>
    <submittedName>
        <fullName evidence="2">Rhodanese-like domain-containing protein</fullName>
    </submittedName>
</protein>
<reference evidence="2 3" key="1">
    <citation type="submission" date="2019-01" db="EMBL/GenBank/DDBJ databases">
        <title>Novel species of Cellulomonas.</title>
        <authorList>
            <person name="Liu Q."/>
            <person name="Xin Y.-H."/>
        </authorList>
    </citation>
    <scope>NUCLEOTIDE SEQUENCE [LARGE SCALE GENOMIC DNA]</scope>
    <source>
        <strain evidence="2 3">HLT2-17</strain>
    </source>
</reference>
<accession>A0A4Q5MV94</accession>
<dbReference type="CDD" id="cd00158">
    <property type="entry name" value="RHOD"/>
    <property type="match status" value="1"/>
</dbReference>
<dbReference type="SMART" id="SM00450">
    <property type="entry name" value="RHOD"/>
    <property type="match status" value="1"/>
</dbReference>
<dbReference type="EMBL" id="SDWW01000068">
    <property type="protein sequence ID" value="RYV49512.1"/>
    <property type="molecule type" value="Genomic_DNA"/>
</dbReference>
<dbReference type="InterPro" id="IPR050229">
    <property type="entry name" value="GlpE_sulfurtransferase"/>
</dbReference>